<dbReference type="Proteomes" id="UP000248340">
    <property type="component" value="Unassembled WGS sequence"/>
</dbReference>
<keyword evidence="2" id="KW-1185">Reference proteome</keyword>
<accession>A0A319DCU8</accession>
<organism evidence="1 2">
    <name type="scientific">Aspergillus uvarum CBS 121591</name>
    <dbReference type="NCBI Taxonomy" id="1448315"/>
    <lineage>
        <taxon>Eukaryota</taxon>
        <taxon>Fungi</taxon>
        <taxon>Dikarya</taxon>
        <taxon>Ascomycota</taxon>
        <taxon>Pezizomycotina</taxon>
        <taxon>Eurotiomycetes</taxon>
        <taxon>Eurotiomycetidae</taxon>
        <taxon>Eurotiales</taxon>
        <taxon>Aspergillaceae</taxon>
        <taxon>Aspergillus</taxon>
        <taxon>Aspergillus subgen. Circumdati</taxon>
    </lineage>
</organism>
<dbReference type="EMBL" id="KZ821678">
    <property type="protein sequence ID" value="PYH85938.1"/>
    <property type="molecule type" value="Genomic_DNA"/>
</dbReference>
<proteinExistence type="predicted"/>
<sequence length="98" mass="10966">MHPSKRVGPCPSCKSPSIPGLYIAGQHCTSLVSSFAATETGFDRFHLLSETMTTETWHSLVTSSKKGRAFSCDVICKRRRSNDSRKIAHLRRRRTDQG</sequence>
<protein>
    <submittedName>
        <fullName evidence="1">Uncharacterized protein</fullName>
    </submittedName>
</protein>
<name>A0A319DCU8_9EURO</name>
<evidence type="ECO:0000313" key="1">
    <source>
        <dbReference type="EMBL" id="PYH85938.1"/>
    </source>
</evidence>
<dbReference type="GeneID" id="37132826"/>
<evidence type="ECO:0000313" key="2">
    <source>
        <dbReference type="Proteomes" id="UP000248340"/>
    </source>
</evidence>
<reference evidence="1 2" key="1">
    <citation type="submission" date="2016-12" db="EMBL/GenBank/DDBJ databases">
        <title>The genomes of Aspergillus section Nigri reveals drivers in fungal speciation.</title>
        <authorList>
            <consortium name="DOE Joint Genome Institute"/>
            <person name="Vesth T.C."/>
            <person name="Nybo J."/>
            <person name="Theobald S."/>
            <person name="Brandl J."/>
            <person name="Frisvad J.C."/>
            <person name="Nielsen K.F."/>
            <person name="Lyhne E.K."/>
            <person name="Kogle M.E."/>
            <person name="Kuo A."/>
            <person name="Riley R."/>
            <person name="Clum A."/>
            <person name="Nolan M."/>
            <person name="Lipzen A."/>
            <person name="Salamov A."/>
            <person name="Henrissat B."/>
            <person name="Wiebenga A."/>
            <person name="De Vries R.P."/>
            <person name="Grigoriev I.V."/>
            <person name="Mortensen U.H."/>
            <person name="Andersen M.R."/>
            <person name="Baker S.E."/>
        </authorList>
    </citation>
    <scope>NUCLEOTIDE SEQUENCE [LARGE SCALE GENOMIC DNA]</scope>
    <source>
        <strain evidence="1 2">CBS 121591</strain>
    </source>
</reference>
<dbReference type="VEuPathDB" id="FungiDB:BO82DRAFT_142617"/>
<gene>
    <name evidence="1" type="ORF">BO82DRAFT_142617</name>
</gene>
<dbReference type="AlphaFoldDB" id="A0A319DCU8"/>
<dbReference type="RefSeq" id="XP_025496138.1">
    <property type="nucleotide sequence ID" value="XM_025630085.1"/>
</dbReference>